<dbReference type="Gene3D" id="3.30.300.20">
    <property type="match status" value="1"/>
</dbReference>
<gene>
    <name evidence="3" type="ORF">NUH88_10520</name>
</gene>
<feature type="region of interest" description="Disordered" evidence="2">
    <location>
        <begin position="1"/>
        <end position="20"/>
    </location>
</feature>
<keyword evidence="1" id="KW-0690">Ribosome biogenesis</keyword>
<feature type="compositionally biased region" description="Basic and acidic residues" evidence="2">
    <location>
        <begin position="1"/>
        <end position="10"/>
    </location>
</feature>
<evidence type="ECO:0000256" key="1">
    <source>
        <dbReference type="ARBA" id="ARBA00022517"/>
    </source>
</evidence>
<sequence length="100" mass="10901">MVGSHPDKAGRRGRAPSQRQLRVGEEVRHVLAGVFQRGDLHDPELDGVSITVSEVSVSPDLRNATVFVMPLGGVHADDVLAGLKRAAPFLRTVLAKWRNR</sequence>
<dbReference type="InterPro" id="IPR023799">
    <property type="entry name" value="RbfA_dom_sf"/>
</dbReference>
<organism evidence="3 4">
    <name type="scientific">Nisaea acidiphila</name>
    <dbReference type="NCBI Taxonomy" id="1862145"/>
    <lineage>
        <taxon>Bacteria</taxon>
        <taxon>Pseudomonadati</taxon>
        <taxon>Pseudomonadota</taxon>
        <taxon>Alphaproteobacteria</taxon>
        <taxon>Rhodospirillales</taxon>
        <taxon>Thalassobaculaceae</taxon>
        <taxon>Nisaea</taxon>
    </lineage>
</organism>
<keyword evidence="4" id="KW-1185">Reference proteome</keyword>
<dbReference type="Pfam" id="PF02033">
    <property type="entry name" value="RBFA"/>
    <property type="match status" value="1"/>
</dbReference>
<dbReference type="AlphaFoldDB" id="A0A9J7B0W7"/>
<reference evidence="3" key="1">
    <citation type="submission" date="2022-08" db="EMBL/GenBank/DDBJ databases">
        <title>Nisaea acidiphila sp. nov., isolated from a marine algal debris and emended description of the genus Nisaea Urios et al. 2008.</title>
        <authorList>
            <person name="Kwon K."/>
        </authorList>
    </citation>
    <scope>NUCLEOTIDE SEQUENCE</scope>
    <source>
        <strain evidence="3">MEBiC11861</strain>
    </source>
</reference>
<dbReference type="SUPFAM" id="SSF89919">
    <property type="entry name" value="Ribosome-binding factor A, RbfA"/>
    <property type="match status" value="1"/>
</dbReference>
<evidence type="ECO:0000256" key="2">
    <source>
        <dbReference type="SAM" id="MobiDB-lite"/>
    </source>
</evidence>
<evidence type="ECO:0000313" key="3">
    <source>
        <dbReference type="EMBL" id="UUX52116.1"/>
    </source>
</evidence>
<evidence type="ECO:0000313" key="4">
    <source>
        <dbReference type="Proteomes" id="UP001060336"/>
    </source>
</evidence>
<accession>A0A9J7B0W7</accession>
<dbReference type="InterPro" id="IPR015946">
    <property type="entry name" value="KH_dom-like_a/b"/>
</dbReference>
<proteinExistence type="predicted"/>
<dbReference type="InterPro" id="IPR000238">
    <property type="entry name" value="RbfA"/>
</dbReference>
<name>A0A9J7B0W7_9PROT</name>
<dbReference type="EMBL" id="CP102480">
    <property type="protein sequence ID" value="UUX52116.1"/>
    <property type="molecule type" value="Genomic_DNA"/>
</dbReference>
<dbReference type="GO" id="GO:0006364">
    <property type="term" value="P:rRNA processing"/>
    <property type="evidence" value="ECO:0007669"/>
    <property type="project" value="InterPro"/>
</dbReference>
<dbReference type="Proteomes" id="UP001060336">
    <property type="component" value="Chromosome"/>
</dbReference>
<dbReference type="KEGG" id="naci:NUH88_10520"/>
<protein>
    <submittedName>
        <fullName evidence="3">Ribosome-binding factor A</fullName>
    </submittedName>
</protein>